<protein>
    <submittedName>
        <fullName evidence="3">DUF2059 domain-containing protein</fullName>
    </submittedName>
</protein>
<evidence type="ECO:0000313" key="4">
    <source>
        <dbReference type="Proteomes" id="UP000443843"/>
    </source>
</evidence>
<feature type="signal peptide" evidence="1">
    <location>
        <begin position="1"/>
        <end position="25"/>
    </location>
</feature>
<evidence type="ECO:0000313" key="3">
    <source>
        <dbReference type="EMBL" id="MWB77386.1"/>
    </source>
</evidence>
<evidence type="ECO:0000256" key="1">
    <source>
        <dbReference type="SAM" id="SignalP"/>
    </source>
</evidence>
<proteinExistence type="predicted"/>
<keyword evidence="4" id="KW-1185">Reference proteome</keyword>
<dbReference type="InterPro" id="IPR018637">
    <property type="entry name" value="DUF2059"/>
</dbReference>
<comment type="caution">
    <text evidence="3">The sequence shown here is derived from an EMBL/GenBank/DDBJ whole genome shotgun (WGS) entry which is preliminary data.</text>
</comment>
<reference evidence="3 4" key="1">
    <citation type="submission" date="2019-11" db="EMBL/GenBank/DDBJ databases">
        <title>Pseudooceanicola pacifica sp. nov., isolated from deep-sea sediment of the Pacific Ocean.</title>
        <authorList>
            <person name="Lyu L."/>
        </authorList>
    </citation>
    <scope>NUCLEOTIDE SEQUENCE [LARGE SCALE GENOMIC DNA]</scope>
    <source>
        <strain evidence="3 4">216_PA32_1</strain>
    </source>
</reference>
<dbReference type="Pfam" id="PF09832">
    <property type="entry name" value="DUF2059"/>
    <property type="match status" value="1"/>
</dbReference>
<feature type="domain" description="DUF2059" evidence="2">
    <location>
        <begin position="82"/>
        <end position="139"/>
    </location>
</feature>
<evidence type="ECO:0000259" key="2">
    <source>
        <dbReference type="Pfam" id="PF09832"/>
    </source>
</evidence>
<accession>A0A844W001</accession>
<dbReference type="Proteomes" id="UP000443843">
    <property type="component" value="Unassembled WGS sequence"/>
</dbReference>
<dbReference type="RefSeq" id="WP_160381644.1">
    <property type="nucleotide sequence ID" value="NZ_WNXQ01000002.1"/>
</dbReference>
<keyword evidence="1" id="KW-0732">Signal</keyword>
<gene>
    <name evidence="3" type="ORF">GLS40_05050</name>
</gene>
<name>A0A844W001_9RHOB</name>
<feature type="chain" id="PRO_5032408978" evidence="1">
    <location>
        <begin position="26"/>
        <end position="277"/>
    </location>
</feature>
<dbReference type="EMBL" id="WNXQ01000002">
    <property type="protein sequence ID" value="MWB77386.1"/>
    <property type="molecule type" value="Genomic_DNA"/>
</dbReference>
<sequence>MRVLRHIPTLVAAAVMVVGSVAASAAADRDRLRAFLNVTGFDVALESIKLSAADAPRMLGFEARDFGASWTRLANEVFDVKEMQGMAMDILAGTLSDEALTHAAQFYATDLGQRLVAAENASHMTDSKDKQASGRDILAELQRDNPERVAILERMSDAIDADGNSVRAVQEIEFRFLIAARDAGIIQMKVDEDGLRAMQAEQADELKADMRLSSLAASAGAYRDFSDAELTDYAEALEQPLMQEVYELMNAVQYEIMANRFEVVAGRMAALDPGQEL</sequence>
<dbReference type="AlphaFoldDB" id="A0A844W001"/>
<organism evidence="3 4">
    <name type="scientific">Pseudooceanicola pacificus</name>
    <dbReference type="NCBI Taxonomy" id="2676438"/>
    <lineage>
        <taxon>Bacteria</taxon>
        <taxon>Pseudomonadati</taxon>
        <taxon>Pseudomonadota</taxon>
        <taxon>Alphaproteobacteria</taxon>
        <taxon>Rhodobacterales</taxon>
        <taxon>Paracoccaceae</taxon>
        <taxon>Pseudooceanicola</taxon>
    </lineage>
</organism>